<name>A0AAF0INR4_9BASI</name>
<sequence>MSSAAARKASASLFSFASLDAARTRATPKELATKVFDELRDAVRLRMPNPQLPSRPDAQNTPLAALTRQLEVTDRSQPALANLELFLRSKRVFNKLMEQYNPLYGMSEQERIKATARTVGLDVPSAPAP</sequence>
<proteinExistence type="predicted"/>
<dbReference type="GO" id="GO:0005759">
    <property type="term" value="C:mitochondrial matrix"/>
    <property type="evidence" value="ECO:0007669"/>
    <property type="project" value="TreeGrafter"/>
</dbReference>
<organism evidence="1 2">
    <name type="scientific">Malassezia brasiliensis</name>
    <dbReference type="NCBI Taxonomy" id="1821822"/>
    <lineage>
        <taxon>Eukaryota</taxon>
        <taxon>Fungi</taxon>
        <taxon>Dikarya</taxon>
        <taxon>Basidiomycota</taxon>
        <taxon>Ustilaginomycotina</taxon>
        <taxon>Malasseziomycetes</taxon>
        <taxon>Malasseziales</taxon>
        <taxon>Malasseziaceae</taxon>
        <taxon>Malassezia</taxon>
    </lineage>
</organism>
<gene>
    <name evidence="1" type="ORF">MBRA1_000662</name>
</gene>
<dbReference type="InterPro" id="IPR039196">
    <property type="entry name" value="Fmc1"/>
</dbReference>
<protein>
    <submittedName>
        <fullName evidence="1">Uncharacterized protein</fullName>
    </submittedName>
</protein>
<dbReference type="GO" id="GO:0033615">
    <property type="term" value="P:mitochondrial proton-transporting ATP synthase complex assembly"/>
    <property type="evidence" value="ECO:0007669"/>
    <property type="project" value="InterPro"/>
</dbReference>
<accession>A0AAF0INR4</accession>
<dbReference type="EMBL" id="CP119951">
    <property type="protein sequence ID" value="WFC94035.1"/>
    <property type="molecule type" value="Genomic_DNA"/>
</dbReference>
<dbReference type="PANTHER" id="PTHR28015:SF1">
    <property type="entry name" value="ATP SYNTHASE ASSEMBLY FACTOR FMC1, MITOCHONDRIAL"/>
    <property type="match status" value="1"/>
</dbReference>
<reference evidence="1" key="1">
    <citation type="submission" date="2023-03" db="EMBL/GenBank/DDBJ databases">
        <title>Mating type loci evolution in Malassezia.</title>
        <authorList>
            <person name="Coelho M.A."/>
        </authorList>
    </citation>
    <scope>NUCLEOTIDE SEQUENCE</scope>
    <source>
        <strain evidence="1">CBS 14135</strain>
    </source>
</reference>
<dbReference type="Pfam" id="PF13233">
    <property type="entry name" value="Complex1_LYR_2"/>
    <property type="match status" value="1"/>
</dbReference>
<dbReference type="PANTHER" id="PTHR28015">
    <property type="entry name" value="ATP SYNTHASE ASSEMBLY FACTOR FMC1, MITOCHONDRIAL"/>
    <property type="match status" value="1"/>
</dbReference>
<keyword evidence="2" id="KW-1185">Reference proteome</keyword>
<evidence type="ECO:0000313" key="2">
    <source>
        <dbReference type="Proteomes" id="UP001216638"/>
    </source>
</evidence>
<dbReference type="AlphaFoldDB" id="A0AAF0INR4"/>
<evidence type="ECO:0000313" key="1">
    <source>
        <dbReference type="EMBL" id="WFC94035.1"/>
    </source>
</evidence>
<dbReference type="Proteomes" id="UP001216638">
    <property type="component" value="Chromosome 1"/>
</dbReference>